<keyword evidence="3" id="KW-1185">Reference proteome</keyword>
<reference evidence="2" key="1">
    <citation type="submission" date="2023-10" db="EMBL/GenBank/DDBJ databases">
        <authorList>
            <person name="Chen Y."/>
            <person name="Shah S."/>
            <person name="Dougan E. K."/>
            <person name="Thang M."/>
            <person name="Chan C."/>
        </authorList>
    </citation>
    <scope>NUCLEOTIDE SEQUENCE [LARGE SCALE GENOMIC DNA]</scope>
</reference>
<evidence type="ECO:0000313" key="2">
    <source>
        <dbReference type="EMBL" id="CAK0897054.1"/>
    </source>
</evidence>
<feature type="compositionally biased region" description="Acidic residues" evidence="1">
    <location>
        <begin position="62"/>
        <end position="74"/>
    </location>
</feature>
<accession>A0ABN9XFZ2</accession>
<feature type="region of interest" description="Disordered" evidence="1">
    <location>
        <begin position="1"/>
        <end position="127"/>
    </location>
</feature>
<feature type="compositionally biased region" description="Basic and acidic residues" evidence="1">
    <location>
        <begin position="1"/>
        <end position="15"/>
    </location>
</feature>
<evidence type="ECO:0000313" key="3">
    <source>
        <dbReference type="Proteomes" id="UP001189429"/>
    </source>
</evidence>
<dbReference type="EMBL" id="CAUYUJ010020276">
    <property type="protein sequence ID" value="CAK0897054.1"/>
    <property type="molecule type" value="Genomic_DNA"/>
</dbReference>
<sequence length="176" mass="20194">MEENVRRASMRKDTPRAISRPWPLQRKTTARERYFADSAFGQRRLQNCSGKQRIQRDREKEGQEEEEEEEEEGDPILRLGRKSPEVRGRAAGPRRPRPPARAPTHAQRRRTAAGRRARAAGRCPRAAGGCRVGCRQRFWLTPQGVQREGAGDRWDTRRGAPGLRLCTVDPHHKDAR</sequence>
<gene>
    <name evidence="2" type="ORF">PCOR1329_LOCUS75342</name>
</gene>
<organism evidence="2 3">
    <name type="scientific">Prorocentrum cordatum</name>
    <dbReference type="NCBI Taxonomy" id="2364126"/>
    <lineage>
        <taxon>Eukaryota</taxon>
        <taxon>Sar</taxon>
        <taxon>Alveolata</taxon>
        <taxon>Dinophyceae</taxon>
        <taxon>Prorocentrales</taxon>
        <taxon>Prorocentraceae</taxon>
        <taxon>Prorocentrum</taxon>
    </lineage>
</organism>
<evidence type="ECO:0000256" key="1">
    <source>
        <dbReference type="SAM" id="MobiDB-lite"/>
    </source>
</evidence>
<comment type="caution">
    <text evidence="2">The sequence shown here is derived from an EMBL/GenBank/DDBJ whole genome shotgun (WGS) entry which is preliminary data.</text>
</comment>
<feature type="compositionally biased region" description="Basic and acidic residues" evidence="1">
    <location>
        <begin position="149"/>
        <end position="158"/>
    </location>
</feature>
<proteinExistence type="predicted"/>
<feature type="region of interest" description="Disordered" evidence="1">
    <location>
        <begin position="148"/>
        <end position="176"/>
    </location>
</feature>
<protein>
    <submittedName>
        <fullName evidence="2">Uncharacterized protein</fullName>
    </submittedName>
</protein>
<name>A0ABN9XFZ2_9DINO</name>
<dbReference type="Proteomes" id="UP001189429">
    <property type="component" value="Unassembled WGS sequence"/>
</dbReference>
<feature type="compositionally biased region" description="Basic residues" evidence="1">
    <location>
        <begin position="106"/>
        <end position="119"/>
    </location>
</feature>